<proteinExistence type="predicted"/>
<evidence type="ECO:0000313" key="2">
    <source>
        <dbReference type="EMBL" id="GFN85388.1"/>
    </source>
</evidence>
<sequence length="74" mass="8602">MWFVWPRGHYGRKQASRHEERRARKEKAPRNPNFYLLRTAASNNQVKISDLMSGTNSTLPEAGGWLWDKDAGEE</sequence>
<reference evidence="2 3" key="1">
    <citation type="journal article" date="2021" name="Elife">
        <title>Chloroplast acquisition without the gene transfer in kleptoplastic sea slugs, Plakobranchus ocellatus.</title>
        <authorList>
            <person name="Maeda T."/>
            <person name="Takahashi S."/>
            <person name="Yoshida T."/>
            <person name="Shimamura S."/>
            <person name="Takaki Y."/>
            <person name="Nagai Y."/>
            <person name="Toyoda A."/>
            <person name="Suzuki Y."/>
            <person name="Arimoto A."/>
            <person name="Ishii H."/>
            <person name="Satoh N."/>
            <person name="Nishiyama T."/>
            <person name="Hasebe M."/>
            <person name="Maruyama T."/>
            <person name="Minagawa J."/>
            <person name="Obokata J."/>
            <person name="Shigenobu S."/>
        </authorList>
    </citation>
    <scope>NUCLEOTIDE SEQUENCE [LARGE SCALE GENOMIC DNA]</scope>
</reference>
<protein>
    <submittedName>
        <fullName evidence="2">Uncharacterized protein</fullName>
    </submittedName>
</protein>
<gene>
    <name evidence="2" type="ORF">PoB_001189400</name>
</gene>
<organism evidence="2 3">
    <name type="scientific">Plakobranchus ocellatus</name>
    <dbReference type="NCBI Taxonomy" id="259542"/>
    <lineage>
        <taxon>Eukaryota</taxon>
        <taxon>Metazoa</taxon>
        <taxon>Spiralia</taxon>
        <taxon>Lophotrochozoa</taxon>
        <taxon>Mollusca</taxon>
        <taxon>Gastropoda</taxon>
        <taxon>Heterobranchia</taxon>
        <taxon>Euthyneura</taxon>
        <taxon>Panpulmonata</taxon>
        <taxon>Sacoglossa</taxon>
        <taxon>Placobranchoidea</taxon>
        <taxon>Plakobranchidae</taxon>
        <taxon>Plakobranchus</taxon>
    </lineage>
</organism>
<feature type="compositionally biased region" description="Basic and acidic residues" evidence="1">
    <location>
        <begin position="16"/>
        <end position="29"/>
    </location>
</feature>
<comment type="caution">
    <text evidence="2">The sequence shown here is derived from an EMBL/GenBank/DDBJ whole genome shotgun (WGS) entry which is preliminary data.</text>
</comment>
<evidence type="ECO:0000256" key="1">
    <source>
        <dbReference type="SAM" id="MobiDB-lite"/>
    </source>
</evidence>
<keyword evidence="3" id="KW-1185">Reference proteome</keyword>
<name>A0AAV3YTY6_9GAST</name>
<dbReference type="Proteomes" id="UP000735302">
    <property type="component" value="Unassembled WGS sequence"/>
</dbReference>
<evidence type="ECO:0000313" key="3">
    <source>
        <dbReference type="Proteomes" id="UP000735302"/>
    </source>
</evidence>
<dbReference type="EMBL" id="BLXT01001405">
    <property type="protein sequence ID" value="GFN85388.1"/>
    <property type="molecule type" value="Genomic_DNA"/>
</dbReference>
<dbReference type="AlphaFoldDB" id="A0AAV3YTY6"/>
<accession>A0AAV3YTY6</accession>
<feature type="region of interest" description="Disordered" evidence="1">
    <location>
        <begin position="1"/>
        <end position="31"/>
    </location>
</feature>